<organism evidence="4 5">
    <name type="scientific">Paradesertivirga mongoliensis</name>
    <dbReference type="NCBI Taxonomy" id="2100740"/>
    <lineage>
        <taxon>Bacteria</taxon>
        <taxon>Pseudomonadati</taxon>
        <taxon>Bacteroidota</taxon>
        <taxon>Sphingobacteriia</taxon>
        <taxon>Sphingobacteriales</taxon>
        <taxon>Sphingobacteriaceae</taxon>
        <taxon>Paradesertivirga</taxon>
    </lineage>
</organism>
<feature type="domain" description="DUF5605" evidence="3">
    <location>
        <begin position="431"/>
        <end position="520"/>
    </location>
</feature>
<feature type="domain" description="Apiosidase-like catalytic" evidence="1">
    <location>
        <begin position="122"/>
        <end position="379"/>
    </location>
</feature>
<dbReference type="InterPro" id="IPR025277">
    <property type="entry name" value="Apiosidase-like_cat_dom"/>
</dbReference>
<dbReference type="Pfam" id="PF16586">
    <property type="entry name" value="DUF5060"/>
    <property type="match status" value="1"/>
</dbReference>
<dbReference type="InterPro" id="IPR017853">
    <property type="entry name" value="GH"/>
</dbReference>
<dbReference type="Gene3D" id="2.60.40.3950">
    <property type="match status" value="1"/>
</dbReference>
<feature type="domain" description="DUF5060" evidence="2">
    <location>
        <begin position="26"/>
        <end position="92"/>
    </location>
</feature>
<evidence type="ECO:0000313" key="5">
    <source>
        <dbReference type="Proteomes" id="UP001597387"/>
    </source>
</evidence>
<keyword evidence="5" id="KW-1185">Reference proteome</keyword>
<evidence type="ECO:0000259" key="1">
    <source>
        <dbReference type="Pfam" id="PF13204"/>
    </source>
</evidence>
<sequence>MQIKHVSLPILFLILFVNSTFSQDRIEKWDVFEITLKGPSSGNPFVGTTLTGRFSNGDKVYEQDGYYDGNGVYKIRFMPDKEGTWTYLTSSNKRELENNKGSFECTSPSAKNHGPVKVRGSYHFQYEDGTPYYPFGTTIYEWPFQDAQTKARTVATLKSSPFNKVRFLAVPPYKDRYVEGPLKITVFPFEGTSRENWDFSRFNPEYFKNLDECMRKLRDLGVEADLILFRPYDKGKWGFDMAGQEVNRRFAQYMVARYAAFRNVWWSLANENSFIRNMNDNDWDELFQLVQQKDPYQHLRSIHNADRIYDYTKPWVTHVSYQYYNVVKAPFGTAILRDIYKKPVVNDEINYEGNIDSRWGQLSGEEMTFRFWNAIIGGGYATHGESYQASPWISNGGRLTGSSPARIAFLRKIVESNPVGGLEPIDHYYENNMAGKAGDYYLIYFGKDKMNRWDFVLPKRELATGVKFKADIIDTWNMTVTPLNKVFEVVPMPGNRYKFIDKNKSSIKMPGKPYMALRIRKIEDGAKVKDDGRHELE</sequence>
<dbReference type="InterPro" id="IPR013783">
    <property type="entry name" value="Ig-like_fold"/>
</dbReference>
<dbReference type="PANTHER" id="PTHR37836">
    <property type="entry name" value="LMO1036 PROTEIN"/>
    <property type="match status" value="1"/>
</dbReference>
<dbReference type="PANTHER" id="PTHR37836:SF2">
    <property type="entry name" value="DUF4038 DOMAIN-CONTAINING PROTEIN"/>
    <property type="match status" value="1"/>
</dbReference>
<evidence type="ECO:0000259" key="3">
    <source>
        <dbReference type="Pfam" id="PF18310"/>
    </source>
</evidence>
<dbReference type="Gene3D" id="2.60.40.10">
    <property type="entry name" value="Immunoglobulins"/>
    <property type="match status" value="1"/>
</dbReference>
<gene>
    <name evidence="4" type="ORF">ACFSJU_04015</name>
</gene>
<reference evidence="5" key="1">
    <citation type="journal article" date="2019" name="Int. J. Syst. Evol. Microbiol.">
        <title>The Global Catalogue of Microorganisms (GCM) 10K type strain sequencing project: providing services to taxonomists for standard genome sequencing and annotation.</title>
        <authorList>
            <consortium name="The Broad Institute Genomics Platform"/>
            <consortium name="The Broad Institute Genome Sequencing Center for Infectious Disease"/>
            <person name="Wu L."/>
            <person name="Ma J."/>
        </authorList>
    </citation>
    <scope>NUCLEOTIDE SEQUENCE [LARGE SCALE GENOMIC DNA]</scope>
    <source>
        <strain evidence="5">KCTC 42217</strain>
    </source>
</reference>
<evidence type="ECO:0000313" key="4">
    <source>
        <dbReference type="EMBL" id="MFD2161544.1"/>
    </source>
</evidence>
<comment type="caution">
    <text evidence="4">The sequence shown here is derived from an EMBL/GenBank/DDBJ whole genome shotgun (WGS) entry which is preliminary data.</text>
</comment>
<name>A0ABW4ZI23_9SPHI</name>
<dbReference type="EMBL" id="JBHUHZ010000001">
    <property type="protein sequence ID" value="MFD2161544.1"/>
    <property type="molecule type" value="Genomic_DNA"/>
</dbReference>
<dbReference type="Proteomes" id="UP001597387">
    <property type="component" value="Unassembled WGS sequence"/>
</dbReference>
<protein>
    <submittedName>
        <fullName evidence="4">DUF5060 domain-containing protein</fullName>
    </submittedName>
</protein>
<dbReference type="Gene3D" id="3.20.20.80">
    <property type="entry name" value="Glycosidases"/>
    <property type="match status" value="1"/>
</dbReference>
<dbReference type="InterPro" id="IPR032260">
    <property type="entry name" value="DUF5060"/>
</dbReference>
<dbReference type="Pfam" id="PF13204">
    <property type="entry name" value="Apiosidase"/>
    <property type="match status" value="1"/>
</dbReference>
<accession>A0ABW4ZI23</accession>
<dbReference type="Pfam" id="PF18310">
    <property type="entry name" value="DUF5605"/>
    <property type="match status" value="1"/>
</dbReference>
<dbReference type="InterPro" id="IPR041239">
    <property type="entry name" value="DUF5605"/>
</dbReference>
<dbReference type="RefSeq" id="WP_255899071.1">
    <property type="nucleotide sequence ID" value="NZ_JAFMZO010000001.1"/>
</dbReference>
<proteinExistence type="predicted"/>
<evidence type="ECO:0000259" key="2">
    <source>
        <dbReference type="Pfam" id="PF16586"/>
    </source>
</evidence>
<dbReference type="SUPFAM" id="SSF51445">
    <property type="entry name" value="(Trans)glycosidases"/>
    <property type="match status" value="1"/>
</dbReference>